<feature type="domain" description="Peptidase S8/S53" evidence="6">
    <location>
        <begin position="108"/>
        <end position="376"/>
    </location>
</feature>
<feature type="active site" description="Charge relay system" evidence="5">
    <location>
        <position position="343"/>
    </location>
</feature>
<dbReference type="SUPFAM" id="SSF52743">
    <property type="entry name" value="Subtilisin-like"/>
    <property type="match status" value="1"/>
</dbReference>
<dbReference type="Proteomes" id="UP000473885">
    <property type="component" value="Unassembled WGS sequence"/>
</dbReference>
<dbReference type="InterPro" id="IPR037045">
    <property type="entry name" value="S8pro/Inhibitor_I9_sf"/>
</dbReference>
<evidence type="ECO:0000259" key="6">
    <source>
        <dbReference type="Pfam" id="PF00082"/>
    </source>
</evidence>
<feature type="active site" description="Charge relay system" evidence="5">
    <location>
        <position position="117"/>
    </location>
</feature>
<dbReference type="Gene3D" id="3.40.50.200">
    <property type="entry name" value="Peptidase S8/S53 domain"/>
    <property type="match status" value="1"/>
</dbReference>
<keyword evidence="8" id="KW-1185">Reference proteome</keyword>
<reference evidence="7 8" key="1">
    <citation type="submission" date="2019-04" db="EMBL/GenBank/DDBJ databases">
        <title>Genome sequencing of Clostridium botulinum Groups I-IV and Clostridium butyricum.</title>
        <authorList>
            <person name="Brunt J."/>
            <person name="Van Vliet A.H.M."/>
            <person name="Stringer S.C."/>
            <person name="Carter A.T."/>
            <person name="Peck M.W."/>
        </authorList>
    </citation>
    <scope>NUCLEOTIDE SEQUENCE [LARGE SCALE GENOMIC DNA]</scope>
    <source>
        <strain evidence="7 8">IFR 18/094</strain>
    </source>
</reference>
<dbReference type="GO" id="GO:0006508">
    <property type="term" value="P:proteolysis"/>
    <property type="evidence" value="ECO:0007669"/>
    <property type="project" value="UniProtKB-KW"/>
</dbReference>
<dbReference type="InterPro" id="IPR015500">
    <property type="entry name" value="Peptidase_S8_subtilisin-rel"/>
</dbReference>
<dbReference type="InterPro" id="IPR036852">
    <property type="entry name" value="Peptidase_S8/S53_dom_sf"/>
</dbReference>
<evidence type="ECO:0000256" key="1">
    <source>
        <dbReference type="ARBA" id="ARBA00011073"/>
    </source>
</evidence>
<dbReference type="PANTHER" id="PTHR43806">
    <property type="entry name" value="PEPTIDASE S8"/>
    <property type="match status" value="1"/>
</dbReference>
<dbReference type="InterPro" id="IPR023827">
    <property type="entry name" value="Peptidase_S8_Asp-AS"/>
</dbReference>
<dbReference type="PANTHER" id="PTHR43806:SF11">
    <property type="entry name" value="CEREVISIN-RELATED"/>
    <property type="match status" value="1"/>
</dbReference>
<comment type="similarity">
    <text evidence="1 5">Belongs to the peptidase S8 family.</text>
</comment>
<evidence type="ECO:0000256" key="4">
    <source>
        <dbReference type="ARBA" id="ARBA00022825"/>
    </source>
</evidence>
<evidence type="ECO:0000313" key="7">
    <source>
        <dbReference type="EMBL" id="NEZ47637.1"/>
    </source>
</evidence>
<dbReference type="InterPro" id="IPR050131">
    <property type="entry name" value="Peptidase_S8_subtilisin-like"/>
</dbReference>
<dbReference type="RefSeq" id="WP_163249577.1">
    <property type="nucleotide sequence ID" value="NZ_SXDP01000010.1"/>
</dbReference>
<accession>A0A6M0RCV5</accession>
<evidence type="ECO:0000256" key="5">
    <source>
        <dbReference type="PROSITE-ProRule" id="PRU01240"/>
    </source>
</evidence>
<dbReference type="PROSITE" id="PS00136">
    <property type="entry name" value="SUBTILASE_ASP"/>
    <property type="match status" value="1"/>
</dbReference>
<dbReference type="InterPro" id="IPR022398">
    <property type="entry name" value="Peptidase_S8_His-AS"/>
</dbReference>
<sequence length="398" mass="44249">MFSFKKKLDNNLKISLKNNYYKNYRVLIICTNLQKDIEKKIKIYRGKILYSLSLCNCVCAYVSRNAIERLLELPQVSYITLDFFAYLCGNSVISSNNVIVSEKYSLSGKNIGIGIVDSGVYPHTDLLSPKNRIKKFLDLINGYKYPYDDNGHGTFISGLISGNGNLSKGIYKGIAPNSHIYSVKAFNKLGKGYISDILYGIESILKEHEEFNIKVICLPFEINFNNYYVLGLFSKLFEIACKNNIITVVPSGHNGNEKGSITGIATLKNCITVGGIDTTSTEEKPYIFSSSGPFLNNEKPNLCAAAVNLCSLNSNTNYISERMGKKIYPRPLEEPYVTYSGTSCAAAYVSGICALLLENNENLTFNDILSLIKISCKLLNMSKWIQGSGVIDINKLLP</sequence>
<keyword evidence="4 5" id="KW-0720">Serine protease</keyword>
<dbReference type="InterPro" id="IPR000209">
    <property type="entry name" value="Peptidase_S8/S53_dom"/>
</dbReference>
<evidence type="ECO:0000256" key="3">
    <source>
        <dbReference type="ARBA" id="ARBA00022801"/>
    </source>
</evidence>
<protein>
    <submittedName>
        <fullName evidence="7">Peptidase</fullName>
    </submittedName>
</protein>
<gene>
    <name evidence="7" type="ORF">FDF74_10600</name>
</gene>
<dbReference type="Gene3D" id="3.30.70.80">
    <property type="entry name" value="Peptidase S8 propeptide/proteinase inhibitor I9"/>
    <property type="match status" value="1"/>
</dbReference>
<dbReference type="PROSITE" id="PS00137">
    <property type="entry name" value="SUBTILASE_HIS"/>
    <property type="match status" value="1"/>
</dbReference>
<keyword evidence="2 5" id="KW-0645">Protease</keyword>
<comment type="caution">
    <text evidence="7">The sequence shown here is derived from an EMBL/GenBank/DDBJ whole genome shotgun (WGS) entry which is preliminary data.</text>
</comment>
<keyword evidence="3 5" id="KW-0378">Hydrolase</keyword>
<dbReference type="EMBL" id="SXDP01000010">
    <property type="protein sequence ID" value="NEZ47637.1"/>
    <property type="molecule type" value="Genomic_DNA"/>
</dbReference>
<dbReference type="Pfam" id="PF00082">
    <property type="entry name" value="Peptidase_S8"/>
    <property type="match status" value="1"/>
</dbReference>
<dbReference type="PROSITE" id="PS51892">
    <property type="entry name" value="SUBTILASE"/>
    <property type="match status" value="1"/>
</dbReference>
<organism evidence="7 8">
    <name type="scientific">Clostridium niameyense</name>
    <dbReference type="NCBI Taxonomy" id="1622073"/>
    <lineage>
        <taxon>Bacteria</taxon>
        <taxon>Bacillati</taxon>
        <taxon>Bacillota</taxon>
        <taxon>Clostridia</taxon>
        <taxon>Eubacteriales</taxon>
        <taxon>Clostridiaceae</taxon>
        <taxon>Clostridium</taxon>
    </lineage>
</organism>
<dbReference type="PRINTS" id="PR00723">
    <property type="entry name" value="SUBTILISIN"/>
</dbReference>
<dbReference type="GO" id="GO:0004252">
    <property type="term" value="F:serine-type endopeptidase activity"/>
    <property type="evidence" value="ECO:0007669"/>
    <property type="project" value="UniProtKB-UniRule"/>
</dbReference>
<proteinExistence type="inferred from homology"/>
<dbReference type="AlphaFoldDB" id="A0A6M0RCV5"/>
<name>A0A6M0RCV5_9CLOT</name>
<feature type="active site" description="Charge relay system" evidence="5">
    <location>
        <position position="152"/>
    </location>
</feature>
<evidence type="ECO:0000313" key="8">
    <source>
        <dbReference type="Proteomes" id="UP000473885"/>
    </source>
</evidence>
<evidence type="ECO:0000256" key="2">
    <source>
        <dbReference type="ARBA" id="ARBA00022670"/>
    </source>
</evidence>